<proteinExistence type="predicted"/>
<dbReference type="RefSeq" id="WP_255923458.1">
    <property type="nucleotide sequence ID" value="NZ_JANFNG010000034.1"/>
</dbReference>
<evidence type="ECO:0000256" key="1">
    <source>
        <dbReference type="SAM" id="Phobius"/>
    </source>
</evidence>
<keyword evidence="1" id="KW-0812">Transmembrane</keyword>
<name>A0ABT1Q398_9ACTN</name>
<gene>
    <name evidence="2" type="ORF">NGB36_28385</name>
</gene>
<evidence type="ECO:0000313" key="2">
    <source>
        <dbReference type="EMBL" id="MCQ4084394.1"/>
    </source>
</evidence>
<reference evidence="2" key="1">
    <citation type="submission" date="2022-06" db="EMBL/GenBank/DDBJ databases">
        <title>Draft genome sequence of Streptomyces sp. RB6PN25 isolated from peat swamp forest in Thailand.</title>
        <authorList>
            <person name="Duangmal K."/>
            <person name="Klaysubun C."/>
        </authorList>
    </citation>
    <scope>NUCLEOTIDE SEQUENCE</scope>
    <source>
        <strain evidence="2">RB6PN25</strain>
    </source>
</reference>
<accession>A0ABT1Q398</accession>
<dbReference type="EMBL" id="JANFNG010000034">
    <property type="protein sequence ID" value="MCQ4084394.1"/>
    <property type="molecule type" value="Genomic_DNA"/>
</dbReference>
<keyword evidence="3" id="KW-1185">Reference proteome</keyword>
<feature type="transmembrane region" description="Helical" evidence="1">
    <location>
        <begin position="39"/>
        <end position="58"/>
    </location>
</feature>
<comment type="caution">
    <text evidence="2">The sequence shown here is derived from an EMBL/GenBank/DDBJ whole genome shotgun (WGS) entry which is preliminary data.</text>
</comment>
<keyword evidence="1" id="KW-0472">Membrane</keyword>
<organism evidence="2 3">
    <name type="scientific">Streptomyces humicola</name>
    <dbReference type="NCBI Taxonomy" id="2953240"/>
    <lineage>
        <taxon>Bacteria</taxon>
        <taxon>Bacillati</taxon>
        <taxon>Actinomycetota</taxon>
        <taxon>Actinomycetes</taxon>
        <taxon>Kitasatosporales</taxon>
        <taxon>Streptomycetaceae</taxon>
        <taxon>Streptomyces</taxon>
    </lineage>
</organism>
<protein>
    <recommendedName>
        <fullName evidence="4">Integral membrane protein</fullName>
    </recommendedName>
</protein>
<sequence length="71" mass="7778">MKEIEMEPMTHYLRHQVRRLVVRLRECARDDAGYSTETVIITALLAALAIAAVAVITAKVMAKARGINLGG</sequence>
<evidence type="ECO:0000313" key="3">
    <source>
        <dbReference type="Proteomes" id="UP001057702"/>
    </source>
</evidence>
<dbReference type="Proteomes" id="UP001057702">
    <property type="component" value="Unassembled WGS sequence"/>
</dbReference>
<evidence type="ECO:0008006" key="4">
    <source>
        <dbReference type="Google" id="ProtNLM"/>
    </source>
</evidence>
<keyword evidence="1" id="KW-1133">Transmembrane helix</keyword>